<reference evidence="1 2" key="1">
    <citation type="submission" date="2014-02" db="EMBL/GenBank/DDBJ databases">
        <title>The genome sequence of Colletotrichum simmondsii CBS122122.</title>
        <authorList>
            <person name="Baroncelli R."/>
            <person name="Thon M.R."/>
        </authorList>
    </citation>
    <scope>NUCLEOTIDE SEQUENCE [LARGE SCALE GENOMIC DNA]</scope>
    <source>
        <strain evidence="1 2">CBS122122</strain>
    </source>
</reference>
<evidence type="ECO:0000313" key="1">
    <source>
        <dbReference type="EMBL" id="KXH50504.1"/>
    </source>
</evidence>
<dbReference type="EMBL" id="JFBX01000091">
    <property type="protein sequence ID" value="KXH50504.1"/>
    <property type="molecule type" value="Genomic_DNA"/>
</dbReference>
<dbReference type="Proteomes" id="UP000070328">
    <property type="component" value="Unassembled WGS sequence"/>
</dbReference>
<protein>
    <submittedName>
        <fullName evidence="1">Uncharacterized protein</fullName>
    </submittedName>
</protein>
<accession>A0A135TQW3</accession>
<sequence>MIQLNKPTECESHDAQTLHVRLVKVVAARTGAESVSFLELQCLYPACLRCAMRMRVDTILYAVRSVPVPRRRRRRSSANPARYPYGLLPLPFTFLTQSAFGLTKER</sequence>
<proteinExistence type="predicted"/>
<keyword evidence="2" id="KW-1185">Reference proteome</keyword>
<organism evidence="1 2">
    <name type="scientific">Colletotrichum simmondsii</name>
    <dbReference type="NCBI Taxonomy" id="703756"/>
    <lineage>
        <taxon>Eukaryota</taxon>
        <taxon>Fungi</taxon>
        <taxon>Dikarya</taxon>
        <taxon>Ascomycota</taxon>
        <taxon>Pezizomycotina</taxon>
        <taxon>Sordariomycetes</taxon>
        <taxon>Hypocreomycetidae</taxon>
        <taxon>Glomerellales</taxon>
        <taxon>Glomerellaceae</taxon>
        <taxon>Colletotrichum</taxon>
        <taxon>Colletotrichum acutatum species complex</taxon>
    </lineage>
</organism>
<evidence type="ECO:0000313" key="2">
    <source>
        <dbReference type="Proteomes" id="UP000070328"/>
    </source>
</evidence>
<gene>
    <name evidence="1" type="ORF">CSIM01_13565</name>
</gene>
<dbReference type="AlphaFoldDB" id="A0A135TQW3"/>
<comment type="caution">
    <text evidence="1">The sequence shown here is derived from an EMBL/GenBank/DDBJ whole genome shotgun (WGS) entry which is preliminary data.</text>
</comment>
<name>A0A135TQW3_9PEZI</name>